<organism evidence="2">
    <name type="scientific">Salpingoeca rosetta (strain ATCC 50818 / BSB-021)</name>
    <dbReference type="NCBI Taxonomy" id="946362"/>
    <lineage>
        <taxon>Eukaryota</taxon>
        <taxon>Choanoflagellata</taxon>
        <taxon>Craspedida</taxon>
        <taxon>Salpingoecidae</taxon>
        <taxon>Salpingoeca</taxon>
    </lineage>
</organism>
<protein>
    <submittedName>
        <fullName evidence="1">Uncharacterized protein</fullName>
    </submittedName>
</protein>
<evidence type="ECO:0000313" key="1">
    <source>
        <dbReference type="EMBL" id="EGD74265.1"/>
    </source>
</evidence>
<dbReference type="EMBL" id="GL832968">
    <property type="protein sequence ID" value="EGD74265.1"/>
    <property type="molecule type" value="Genomic_DNA"/>
</dbReference>
<sequence length="398" mass="45652">MRVRWLPVAAGWAVAAVVFGLLALAHENVAGNLDVGLESADLGDTIELSDDDLPYVHPQFKSQSDRRVAVPLPASVTFDRPPDPTEEQLRTMRIGVASLAAPLTREHASKVAKYVYSMCLMFQSFRQHTRFQNVEYVLITRNTSWAFTDETHRIVRACNMRVVERPLAIKTKYVTDPYFKTVLHDKALAGIGLLDYDFLWPWSFDQYDKVLVVDSDTFFTKSIDHLFTPDVDMVFTNGPKSHVNGGMQVIRPNKRTFLDMRNRIIAPNAYHRETGWYNHGFIPPDQYGSATLQGFLTYYFTAVNTNVLQVPRCLYNYQFDHLSVAETSDCDAVYMFHFTACPKPVTKTVAQFRVIMRRKNKPPICECAFMRYKEFQRKVMEELPELGEILRQHGEVAV</sequence>
<dbReference type="PANTHER" id="PTHR11183">
    <property type="entry name" value="GLYCOGENIN SUBFAMILY MEMBER"/>
    <property type="match status" value="1"/>
</dbReference>
<name>F2UCF8_SALR5</name>
<proteinExistence type="predicted"/>
<dbReference type="SUPFAM" id="SSF53448">
    <property type="entry name" value="Nucleotide-diphospho-sugar transferases"/>
    <property type="match status" value="1"/>
</dbReference>
<dbReference type="KEGG" id="sre:PTSG_06274"/>
<evidence type="ECO:0000313" key="2">
    <source>
        <dbReference type="Proteomes" id="UP000007799"/>
    </source>
</evidence>
<dbReference type="InterPro" id="IPR029044">
    <property type="entry name" value="Nucleotide-diphossugar_trans"/>
</dbReference>
<dbReference type="OrthoDB" id="2014201at2759"/>
<dbReference type="Proteomes" id="UP000007799">
    <property type="component" value="Unassembled WGS sequence"/>
</dbReference>
<dbReference type="InterPro" id="IPR050587">
    <property type="entry name" value="GNT1/Glycosyltrans_8"/>
</dbReference>
<dbReference type="AlphaFoldDB" id="F2UCF8"/>
<dbReference type="InParanoid" id="F2UCF8"/>
<keyword evidence="2" id="KW-1185">Reference proteome</keyword>
<dbReference type="Gene3D" id="3.90.550.10">
    <property type="entry name" value="Spore Coat Polysaccharide Biosynthesis Protein SpsA, Chain A"/>
    <property type="match status" value="1"/>
</dbReference>
<accession>F2UCF8</accession>
<dbReference type="RefSeq" id="XP_004993165.1">
    <property type="nucleotide sequence ID" value="XM_004993108.1"/>
</dbReference>
<reference evidence="1" key="1">
    <citation type="submission" date="2009-08" db="EMBL/GenBank/DDBJ databases">
        <title>Annotation of Salpingoeca rosetta.</title>
        <authorList>
            <consortium name="The Broad Institute Genome Sequencing Platform"/>
            <person name="Russ C."/>
            <person name="Cuomo C."/>
            <person name="Burger G."/>
            <person name="Gray M.W."/>
            <person name="Holland P.W.H."/>
            <person name="King N."/>
            <person name="Lang F.B.F."/>
            <person name="Roger A.J."/>
            <person name="Ruiz-Trillo I."/>
            <person name="Young S.K."/>
            <person name="Zeng Q."/>
            <person name="Gargeya S."/>
            <person name="Alvarado L."/>
            <person name="Berlin A."/>
            <person name="Chapman S.B."/>
            <person name="Chen Z."/>
            <person name="Freedman E."/>
            <person name="Gellesch M."/>
            <person name="Goldberg J."/>
            <person name="Griggs A."/>
            <person name="Gujja S."/>
            <person name="Heilman E."/>
            <person name="Heiman D."/>
            <person name="Howarth C."/>
            <person name="Mehta T."/>
            <person name="Neiman D."/>
            <person name="Pearson M."/>
            <person name="Roberts A."/>
            <person name="Saif S."/>
            <person name="Shea T."/>
            <person name="Shenoy N."/>
            <person name="Sisk P."/>
            <person name="Stolte C."/>
            <person name="Sykes S."/>
            <person name="White J."/>
            <person name="Yandava C."/>
            <person name="Haas B."/>
            <person name="Nusbaum C."/>
            <person name="Birren B."/>
        </authorList>
    </citation>
    <scope>NUCLEOTIDE SEQUENCE [LARGE SCALE GENOMIC DNA]</scope>
    <source>
        <strain evidence="1">ATCC 50818</strain>
    </source>
</reference>
<dbReference type="GeneID" id="16073740"/>
<gene>
    <name evidence="1" type="ORF">PTSG_06274</name>
</gene>